<dbReference type="PANTHER" id="PTHR11552">
    <property type="entry name" value="GLUCOSE-METHANOL-CHOLINE GMC OXIDOREDUCTASE"/>
    <property type="match status" value="1"/>
</dbReference>
<evidence type="ECO:0000256" key="1">
    <source>
        <dbReference type="ARBA" id="ARBA00001974"/>
    </source>
</evidence>
<evidence type="ECO:0000256" key="3">
    <source>
        <dbReference type="ARBA" id="ARBA00022630"/>
    </source>
</evidence>
<dbReference type="GO" id="GO:0050660">
    <property type="term" value="F:flavin adenine dinucleotide binding"/>
    <property type="evidence" value="ECO:0007669"/>
    <property type="project" value="InterPro"/>
</dbReference>
<dbReference type="GO" id="GO:0016614">
    <property type="term" value="F:oxidoreductase activity, acting on CH-OH group of donors"/>
    <property type="evidence" value="ECO:0007669"/>
    <property type="project" value="InterPro"/>
</dbReference>
<dbReference type="Gene3D" id="3.30.560.10">
    <property type="entry name" value="Glucose Oxidase, domain 3"/>
    <property type="match status" value="1"/>
</dbReference>
<proteinExistence type="inferred from homology"/>
<organism evidence="6 7">
    <name type="scientific">Armillaria luteobubalina</name>
    <dbReference type="NCBI Taxonomy" id="153913"/>
    <lineage>
        <taxon>Eukaryota</taxon>
        <taxon>Fungi</taxon>
        <taxon>Dikarya</taxon>
        <taxon>Basidiomycota</taxon>
        <taxon>Agaricomycotina</taxon>
        <taxon>Agaricomycetes</taxon>
        <taxon>Agaricomycetidae</taxon>
        <taxon>Agaricales</taxon>
        <taxon>Marasmiineae</taxon>
        <taxon>Physalacriaceae</taxon>
        <taxon>Armillaria</taxon>
    </lineage>
</organism>
<dbReference type="PROSITE" id="PS00624">
    <property type="entry name" value="GMC_OXRED_2"/>
    <property type="match status" value="1"/>
</dbReference>
<dbReference type="InterPro" id="IPR000172">
    <property type="entry name" value="GMC_OxRdtase_N"/>
</dbReference>
<feature type="domain" description="Glucose-methanol-choline oxidoreductase N-terminal" evidence="5">
    <location>
        <begin position="49"/>
        <end position="63"/>
    </location>
</feature>
<dbReference type="AlphaFoldDB" id="A0AA39QCL5"/>
<name>A0AA39QCL5_9AGAR</name>
<evidence type="ECO:0000313" key="7">
    <source>
        <dbReference type="Proteomes" id="UP001175228"/>
    </source>
</evidence>
<evidence type="ECO:0000256" key="2">
    <source>
        <dbReference type="ARBA" id="ARBA00010790"/>
    </source>
</evidence>
<dbReference type="SUPFAM" id="SSF51905">
    <property type="entry name" value="FAD/NAD(P)-binding domain"/>
    <property type="match status" value="1"/>
</dbReference>
<dbReference type="PANTHER" id="PTHR11552:SF147">
    <property type="entry name" value="CHOLINE DEHYDROGENASE, MITOCHONDRIAL"/>
    <property type="match status" value="1"/>
</dbReference>
<dbReference type="InterPro" id="IPR012132">
    <property type="entry name" value="GMC_OxRdtase"/>
</dbReference>
<dbReference type="Proteomes" id="UP001175228">
    <property type="component" value="Unassembled WGS sequence"/>
</dbReference>
<evidence type="ECO:0000313" key="6">
    <source>
        <dbReference type="EMBL" id="KAK0499386.1"/>
    </source>
</evidence>
<evidence type="ECO:0000259" key="5">
    <source>
        <dbReference type="PROSITE" id="PS00624"/>
    </source>
</evidence>
<comment type="caution">
    <text evidence="6">The sequence shown here is derived from an EMBL/GenBank/DDBJ whole genome shotgun (WGS) entry which is preliminary data.</text>
</comment>
<dbReference type="Gene3D" id="3.50.50.60">
    <property type="entry name" value="FAD/NAD(P)-binding domain"/>
    <property type="match status" value="1"/>
</dbReference>
<dbReference type="EMBL" id="JAUEPU010000009">
    <property type="protein sequence ID" value="KAK0499386.1"/>
    <property type="molecule type" value="Genomic_DNA"/>
</dbReference>
<dbReference type="InterPro" id="IPR036188">
    <property type="entry name" value="FAD/NAD-bd_sf"/>
</dbReference>
<comment type="cofactor">
    <cofactor evidence="1">
        <name>FAD</name>
        <dbReference type="ChEBI" id="CHEBI:57692"/>
    </cofactor>
</comment>
<evidence type="ECO:0000256" key="4">
    <source>
        <dbReference type="ARBA" id="ARBA00022827"/>
    </source>
</evidence>
<protein>
    <recommendedName>
        <fullName evidence="5">Glucose-methanol-choline oxidoreductase N-terminal domain-containing protein</fullName>
    </recommendedName>
</protein>
<accession>A0AA39QCL5</accession>
<gene>
    <name evidence="6" type="ORF">EDD18DRAFT_1441081</name>
</gene>
<keyword evidence="7" id="KW-1185">Reference proteome</keyword>
<comment type="similarity">
    <text evidence="2">Belongs to the GMC oxidoreductase family.</text>
</comment>
<sequence>MDKHIIGATANLPIEFLFNLDYNSGHQLGIATKHALAPPLLQEIILPAGAIGTPHILLHSGIGDNTELALLGITTNLNFSDVAKHLSDHVRWDIPFTVNDTTAIENVYFRNPPFQRESLAEWQSNGTGFLTTGLINQLRCLRNPNKNDVWHEETPVGNATAHYEL</sequence>
<dbReference type="Pfam" id="PF00732">
    <property type="entry name" value="GMC_oxred_N"/>
    <property type="match status" value="1"/>
</dbReference>
<keyword evidence="4" id="KW-0274">FAD</keyword>
<reference evidence="6" key="1">
    <citation type="submission" date="2023-06" db="EMBL/GenBank/DDBJ databases">
        <authorList>
            <consortium name="Lawrence Berkeley National Laboratory"/>
            <person name="Ahrendt S."/>
            <person name="Sahu N."/>
            <person name="Indic B."/>
            <person name="Wong-Bajracharya J."/>
            <person name="Merenyi Z."/>
            <person name="Ke H.-M."/>
            <person name="Monk M."/>
            <person name="Kocsube S."/>
            <person name="Drula E."/>
            <person name="Lipzen A."/>
            <person name="Balint B."/>
            <person name="Henrissat B."/>
            <person name="Andreopoulos B."/>
            <person name="Martin F.M."/>
            <person name="Harder C.B."/>
            <person name="Rigling D."/>
            <person name="Ford K.L."/>
            <person name="Foster G.D."/>
            <person name="Pangilinan J."/>
            <person name="Papanicolaou A."/>
            <person name="Barry K."/>
            <person name="LaButti K."/>
            <person name="Viragh M."/>
            <person name="Koriabine M."/>
            <person name="Yan M."/>
            <person name="Riley R."/>
            <person name="Champramary S."/>
            <person name="Plett K.L."/>
            <person name="Tsai I.J."/>
            <person name="Slot J."/>
            <person name="Sipos G."/>
            <person name="Plett J."/>
            <person name="Nagy L.G."/>
            <person name="Grigoriev I.V."/>
        </authorList>
    </citation>
    <scope>NUCLEOTIDE SEQUENCE</scope>
    <source>
        <strain evidence="6">HWK02</strain>
    </source>
</reference>
<keyword evidence="3" id="KW-0285">Flavoprotein</keyword>